<dbReference type="EMBL" id="JAYWIO010000006">
    <property type="protein sequence ID" value="KAK7254990.1"/>
    <property type="molecule type" value="Genomic_DNA"/>
</dbReference>
<name>A0AAN9EEP9_CROPI</name>
<dbReference type="SUPFAM" id="SSF55961">
    <property type="entry name" value="Bet v1-like"/>
    <property type="match status" value="1"/>
</dbReference>
<dbReference type="Pfam" id="PF01852">
    <property type="entry name" value="START"/>
    <property type="match status" value="1"/>
</dbReference>
<sequence>MSESNRIVWYGMEGRRELRFESTYSWSCLVCCVVITMPMMMMMMMSVFNSNSYATLVVILLLPMLLLLLLWQRHKSSSSSSPSATPLHPITRRSSKLVTDSDLKFLKDILELEEDDNGRGDPNPNSNPNPKWEHVIHKTNHLLSYSAKCSKPKNGPLRYLSTTIFNDFSSAELLRNFYLDNDYRKRWDNTLLDHHQLHLHDNDNDASESEGVELGRTIKKFPLLKPREYVLAWKLWEARDNTFYCFIKECENPLAPRQRKYVRVEFFRSGWRIRKVPGRNACEIMMFHQEDAGLNMDMAKLAFSKGIWNYVCKMDNALRRYSVVGSHLSSSVTTSVNLMQKVPAWLDPITSNNISLAHPTTQVSDESQAQMMSSRPSKKKLLANSLLLVGGVICLSRGHSSLGAKVAMAYLLTKLNKRRAKPNQTDQS</sequence>
<dbReference type="PROSITE" id="PS50848">
    <property type="entry name" value="START"/>
    <property type="match status" value="1"/>
</dbReference>
<feature type="transmembrane region" description="Helical" evidence="1">
    <location>
        <begin position="24"/>
        <end position="47"/>
    </location>
</feature>
<feature type="transmembrane region" description="Helical" evidence="1">
    <location>
        <begin position="381"/>
        <end position="398"/>
    </location>
</feature>
<reference evidence="3 4" key="1">
    <citation type="submission" date="2024-01" db="EMBL/GenBank/DDBJ databases">
        <title>The genomes of 5 underutilized Papilionoideae crops provide insights into root nodulation and disease resistanc.</title>
        <authorList>
            <person name="Yuan L."/>
        </authorList>
    </citation>
    <scope>NUCLEOTIDE SEQUENCE [LARGE SCALE GENOMIC DNA]</scope>
    <source>
        <strain evidence="3">ZHUSHIDOU_FW_LH</strain>
        <tissue evidence="3">Leaf</tissue>
    </source>
</reference>
<dbReference type="InterPro" id="IPR051213">
    <property type="entry name" value="START_lipid_transfer"/>
</dbReference>
<evidence type="ECO:0000313" key="4">
    <source>
        <dbReference type="Proteomes" id="UP001372338"/>
    </source>
</evidence>
<dbReference type="InterPro" id="IPR023393">
    <property type="entry name" value="START-like_dom_sf"/>
</dbReference>
<feature type="transmembrane region" description="Helical" evidence="1">
    <location>
        <begin position="53"/>
        <end position="71"/>
    </location>
</feature>
<dbReference type="PANTHER" id="PTHR19308:SF13">
    <property type="entry name" value="OS02G0468400 PROTEIN"/>
    <property type="match status" value="1"/>
</dbReference>
<organism evidence="3 4">
    <name type="scientific">Crotalaria pallida</name>
    <name type="common">Smooth rattlebox</name>
    <name type="synonym">Crotalaria striata</name>
    <dbReference type="NCBI Taxonomy" id="3830"/>
    <lineage>
        <taxon>Eukaryota</taxon>
        <taxon>Viridiplantae</taxon>
        <taxon>Streptophyta</taxon>
        <taxon>Embryophyta</taxon>
        <taxon>Tracheophyta</taxon>
        <taxon>Spermatophyta</taxon>
        <taxon>Magnoliopsida</taxon>
        <taxon>eudicotyledons</taxon>
        <taxon>Gunneridae</taxon>
        <taxon>Pentapetalae</taxon>
        <taxon>rosids</taxon>
        <taxon>fabids</taxon>
        <taxon>Fabales</taxon>
        <taxon>Fabaceae</taxon>
        <taxon>Papilionoideae</taxon>
        <taxon>50 kb inversion clade</taxon>
        <taxon>genistoids sensu lato</taxon>
        <taxon>core genistoids</taxon>
        <taxon>Crotalarieae</taxon>
        <taxon>Crotalaria</taxon>
    </lineage>
</organism>
<keyword evidence="1" id="KW-1133">Transmembrane helix</keyword>
<feature type="domain" description="START" evidence="2">
    <location>
        <begin position="129"/>
        <end position="323"/>
    </location>
</feature>
<gene>
    <name evidence="3" type="ORF">RIF29_28389</name>
</gene>
<dbReference type="Proteomes" id="UP001372338">
    <property type="component" value="Unassembled WGS sequence"/>
</dbReference>
<evidence type="ECO:0000313" key="3">
    <source>
        <dbReference type="EMBL" id="KAK7254990.1"/>
    </source>
</evidence>
<keyword evidence="1" id="KW-0472">Membrane</keyword>
<accession>A0AAN9EEP9</accession>
<keyword evidence="1" id="KW-0812">Transmembrane</keyword>
<protein>
    <recommendedName>
        <fullName evidence="2">START domain-containing protein</fullName>
    </recommendedName>
</protein>
<evidence type="ECO:0000256" key="1">
    <source>
        <dbReference type="SAM" id="Phobius"/>
    </source>
</evidence>
<dbReference type="Gene3D" id="3.30.530.20">
    <property type="match status" value="1"/>
</dbReference>
<comment type="caution">
    <text evidence="3">The sequence shown here is derived from an EMBL/GenBank/DDBJ whole genome shotgun (WGS) entry which is preliminary data.</text>
</comment>
<evidence type="ECO:0000259" key="2">
    <source>
        <dbReference type="PROSITE" id="PS50848"/>
    </source>
</evidence>
<dbReference type="PANTHER" id="PTHR19308">
    <property type="entry name" value="PHOSPHATIDYLCHOLINE TRANSFER PROTEIN"/>
    <property type="match status" value="1"/>
</dbReference>
<dbReference type="AlphaFoldDB" id="A0AAN9EEP9"/>
<keyword evidence="4" id="KW-1185">Reference proteome</keyword>
<dbReference type="InterPro" id="IPR002913">
    <property type="entry name" value="START_lipid-bd_dom"/>
</dbReference>
<proteinExistence type="predicted"/>
<dbReference type="GO" id="GO:0008289">
    <property type="term" value="F:lipid binding"/>
    <property type="evidence" value="ECO:0007669"/>
    <property type="project" value="InterPro"/>
</dbReference>
<dbReference type="GO" id="GO:0005737">
    <property type="term" value="C:cytoplasm"/>
    <property type="evidence" value="ECO:0007669"/>
    <property type="project" value="UniProtKB-ARBA"/>
</dbReference>